<proteinExistence type="predicted"/>
<dbReference type="AlphaFoldDB" id="A0A9N9KKV7"/>
<comment type="caution">
    <text evidence="1">The sequence shown here is derived from an EMBL/GenBank/DDBJ whole genome shotgun (WGS) entry which is preliminary data.</text>
</comment>
<dbReference type="OrthoDB" id="10063670at2759"/>
<dbReference type="PANTHER" id="PTHR37475">
    <property type="entry name" value="ZYGOTE-SPECIFIC CLASS V COPY B GENE PROTEIN"/>
    <property type="match status" value="1"/>
</dbReference>
<evidence type="ECO:0000313" key="2">
    <source>
        <dbReference type="Proteomes" id="UP000696280"/>
    </source>
</evidence>
<dbReference type="Proteomes" id="UP000696280">
    <property type="component" value="Unassembled WGS sequence"/>
</dbReference>
<protein>
    <submittedName>
        <fullName evidence="1">Uncharacterized protein</fullName>
    </submittedName>
</protein>
<dbReference type="PANTHER" id="PTHR37475:SF1">
    <property type="entry name" value="ZYGOTE-SPECIFIC PROTEIN"/>
    <property type="match status" value="1"/>
</dbReference>
<evidence type="ECO:0000313" key="1">
    <source>
        <dbReference type="EMBL" id="CAG8949555.1"/>
    </source>
</evidence>
<accession>A0A9N9KKV7</accession>
<keyword evidence="2" id="KW-1185">Reference proteome</keyword>
<name>A0A9N9KKV7_9HELO</name>
<sequence>MTMDIPTDHQNLHTSLPYPEKQMNTHPIQPLPITHSHFLFRLHLVHHIILHPTKRPVGYAICQASCATLVVVCYSLAGFFDGTVTTGMATPAVQACNAAFGTCQHFSVFVLLGAGP</sequence>
<reference evidence="1" key="1">
    <citation type="submission" date="2021-07" db="EMBL/GenBank/DDBJ databases">
        <authorList>
            <person name="Durling M."/>
        </authorList>
    </citation>
    <scope>NUCLEOTIDE SEQUENCE</scope>
</reference>
<dbReference type="EMBL" id="CAJVRL010000014">
    <property type="protein sequence ID" value="CAG8949555.1"/>
    <property type="molecule type" value="Genomic_DNA"/>
</dbReference>
<organism evidence="1 2">
    <name type="scientific">Hymenoscyphus fraxineus</name>
    <dbReference type="NCBI Taxonomy" id="746836"/>
    <lineage>
        <taxon>Eukaryota</taxon>
        <taxon>Fungi</taxon>
        <taxon>Dikarya</taxon>
        <taxon>Ascomycota</taxon>
        <taxon>Pezizomycotina</taxon>
        <taxon>Leotiomycetes</taxon>
        <taxon>Helotiales</taxon>
        <taxon>Helotiaceae</taxon>
        <taxon>Hymenoscyphus</taxon>
    </lineage>
</organism>
<gene>
    <name evidence="1" type="ORF">HYFRA_00007788</name>
</gene>